<name>A0A226D283_FOLCA</name>
<dbReference type="GO" id="GO:0031902">
    <property type="term" value="C:late endosome membrane"/>
    <property type="evidence" value="ECO:0007669"/>
    <property type="project" value="TreeGrafter"/>
</dbReference>
<proteinExistence type="predicted"/>
<gene>
    <name evidence="2" type="ORF">Fcan01_26371</name>
</gene>
<dbReference type="OMA" id="VNICTEL"/>
<dbReference type="Pfam" id="PF05050">
    <property type="entry name" value="Methyltransf_21"/>
    <property type="match status" value="1"/>
</dbReference>
<dbReference type="PANTHER" id="PTHR34009:SF2">
    <property type="entry name" value="PROTEIN STAR"/>
    <property type="match status" value="1"/>
</dbReference>
<comment type="caution">
    <text evidence="2">The sequence shown here is derived from an EMBL/GenBank/DDBJ whole genome shotgun (WGS) entry which is preliminary data.</text>
</comment>
<dbReference type="GO" id="GO:0016197">
    <property type="term" value="P:endosomal transport"/>
    <property type="evidence" value="ECO:0007669"/>
    <property type="project" value="TreeGrafter"/>
</dbReference>
<dbReference type="InterPro" id="IPR006342">
    <property type="entry name" value="FkbM_mtfrase"/>
</dbReference>
<dbReference type="OrthoDB" id="6357215at2759"/>
<dbReference type="GO" id="GO:0005886">
    <property type="term" value="C:plasma membrane"/>
    <property type="evidence" value="ECO:0007669"/>
    <property type="project" value="TreeGrafter"/>
</dbReference>
<sequence>MSSCPPASAATVALSSWFPTFQFWEPGSLKHRSSEFKEFVGNTKLQQDDDRLINYMRQKVLIPPPTRKEPVLLSLKNPHKEPSQQEEIYRYVFKLLGEKEDGFFIECGGNDGELYSNTLALELLHGWTGLLVEPDPLPLSKLRTRRRNVWIAPVCLSGVTWPIKVDMFRPNNDDLMTRLGFVENASFTAECYPVFSLLKAINITSVDYFSLDIEGAELPVLKTIPWNRVRIKVNICTELLEIWYNHAGKLISRY</sequence>
<evidence type="ECO:0000259" key="1">
    <source>
        <dbReference type="Pfam" id="PF05050"/>
    </source>
</evidence>
<dbReference type="AlphaFoldDB" id="A0A226D283"/>
<accession>A0A226D283</accession>
<dbReference type="GO" id="GO:0005794">
    <property type="term" value="C:Golgi apparatus"/>
    <property type="evidence" value="ECO:0007669"/>
    <property type="project" value="TreeGrafter"/>
</dbReference>
<organism evidence="2 3">
    <name type="scientific">Folsomia candida</name>
    <name type="common">Springtail</name>
    <dbReference type="NCBI Taxonomy" id="158441"/>
    <lineage>
        <taxon>Eukaryota</taxon>
        <taxon>Metazoa</taxon>
        <taxon>Ecdysozoa</taxon>
        <taxon>Arthropoda</taxon>
        <taxon>Hexapoda</taxon>
        <taxon>Collembola</taxon>
        <taxon>Entomobryomorpha</taxon>
        <taxon>Isotomoidea</taxon>
        <taxon>Isotomidae</taxon>
        <taxon>Proisotominae</taxon>
        <taxon>Folsomia</taxon>
    </lineage>
</organism>
<dbReference type="PANTHER" id="PTHR34009">
    <property type="entry name" value="PROTEIN STAR"/>
    <property type="match status" value="1"/>
</dbReference>
<evidence type="ECO:0000313" key="3">
    <source>
        <dbReference type="Proteomes" id="UP000198287"/>
    </source>
</evidence>
<keyword evidence="3" id="KW-1185">Reference proteome</keyword>
<dbReference type="EMBL" id="LNIX01000043">
    <property type="protein sequence ID" value="OXA38761.1"/>
    <property type="molecule type" value="Genomic_DNA"/>
</dbReference>
<dbReference type="GO" id="GO:0005789">
    <property type="term" value="C:endoplasmic reticulum membrane"/>
    <property type="evidence" value="ECO:0007669"/>
    <property type="project" value="TreeGrafter"/>
</dbReference>
<dbReference type="SUPFAM" id="SSF53335">
    <property type="entry name" value="S-adenosyl-L-methionine-dependent methyltransferases"/>
    <property type="match status" value="1"/>
</dbReference>
<dbReference type="GO" id="GO:0006888">
    <property type="term" value="P:endoplasmic reticulum to Golgi vesicle-mediated transport"/>
    <property type="evidence" value="ECO:0007669"/>
    <property type="project" value="TreeGrafter"/>
</dbReference>
<feature type="domain" description="Methyltransferase FkbM" evidence="1">
    <location>
        <begin position="106"/>
        <end position="242"/>
    </location>
</feature>
<protein>
    <submittedName>
        <fullName evidence="2">Protein Star</fullName>
    </submittedName>
</protein>
<dbReference type="InterPro" id="IPR053202">
    <property type="entry name" value="EGF_Rcpt_Signaling_Reg"/>
</dbReference>
<dbReference type="Proteomes" id="UP000198287">
    <property type="component" value="Unassembled WGS sequence"/>
</dbReference>
<reference evidence="2 3" key="1">
    <citation type="submission" date="2015-12" db="EMBL/GenBank/DDBJ databases">
        <title>The genome of Folsomia candida.</title>
        <authorList>
            <person name="Faddeeva A."/>
            <person name="Derks M.F."/>
            <person name="Anvar Y."/>
            <person name="Smit S."/>
            <person name="Van Straalen N."/>
            <person name="Roelofs D."/>
        </authorList>
    </citation>
    <scope>NUCLEOTIDE SEQUENCE [LARGE SCALE GENOMIC DNA]</scope>
    <source>
        <strain evidence="2 3">VU population</strain>
        <tissue evidence="2">Whole body</tissue>
    </source>
</reference>
<evidence type="ECO:0000313" key="2">
    <source>
        <dbReference type="EMBL" id="OXA38761.1"/>
    </source>
</evidence>
<dbReference type="Gene3D" id="3.40.50.150">
    <property type="entry name" value="Vaccinia Virus protein VP39"/>
    <property type="match status" value="1"/>
</dbReference>
<dbReference type="InterPro" id="IPR029063">
    <property type="entry name" value="SAM-dependent_MTases_sf"/>
</dbReference>